<dbReference type="AlphaFoldDB" id="A0ABD1FAK5"/>
<evidence type="ECO:0000313" key="12">
    <source>
        <dbReference type="EMBL" id="KAL1513344.1"/>
    </source>
</evidence>
<keyword evidence="13" id="KW-1185">Reference proteome</keyword>
<dbReference type="PROSITE" id="PS00028">
    <property type="entry name" value="ZINC_FINGER_C2H2_1"/>
    <property type="match status" value="2"/>
</dbReference>
<dbReference type="Gene3D" id="3.30.160.60">
    <property type="entry name" value="Classic Zinc Finger"/>
    <property type="match status" value="2"/>
</dbReference>
<sequence length="553" mass="61581">MELKEPVIMDVSDTFRTGDQELSKADFFDFVVTHPESNDASHSIQHYAKQMRNVNVFLNNNGTDDSRETNNNMIITEIPTTTSDNMTNFDTNLWSEKDTAKIETAILEDLNKYCWTNDEVNGVVQIKQQTSSSNNSNSNNNNNTDGQIYTTLTVLNGLDQTPTWYRQPLSVKEEDVSMSSPSEMEHLQAGLDIDSILSIMPGQINAFSNTYPEGTMSPNTDGLIKSETYTYEDSGFADNKEELANCLIINTPLLEAHDTFNNNNNDWKLTNNNTPNNDSTPNSLLRSALQGKAFVRYNGAMKPNKIGDNNAELRRCLSASPTKTETIYIGKDEPDNMTTIVGDIDANGKVIFKEQSMNTRSMDATENPTSTHNVDDLLLSQLDHPYSEDFEKLKRIANEVAESVNQYCIDSSASDNNVQNNLNTDQIGILYNISSPIQITTPVVTSTKPTKKYKRLTSGNKAQTNLQNATSTSNGVRKERSLHYCSICSKGFKDKYSVNVHIRTHTGEKPFACSLCGKTFRQKAHLAKHYQTHIAQKNAAAAGNVSSTKSKSR</sequence>
<feature type="domain" description="C2H2-type" evidence="11">
    <location>
        <begin position="511"/>
        <end position="538"/>
    </location>
</feature>
<evidence type="ECO:0000313" key="13">
    <source>
        <dbReference type="Proteomes" id="UP001566132"/>
    </source>
</evidence>
<reference evidence="12 13" key="1">
    <citation type="submission" date="2024-05" db="EMBL/GenBank/DDBJ databases">
        <title>Genetic variation in Jamaican populations of the coffee berry borer (Hypothenemus hampei).</title>
        <authorList>
            <person name="Errbii M."/>
            <person name="Myrie A."/>
        </authorList>
    </citation>
    <scope>NUCLEOTIDE SEQUENCE [LARGE SCALE GENOMIC DNA]</scope>
    <source>
        <strain evidence="12">JA-Hopewell-2020-01-JO</strain>
        <tissue evidence="12">Whole body</tissue>
    </source>
</reference>
<dbReference type="GO" id="GO:0008270">
    <property type="term" value="F:zinc ion binding"/>
    <property type="evidence" value="ECO:0007669"/>
    <property type="project" value="UniProtKB-KW"/>
</dbReference>
<evidence type="ECO:0000256" key="8">
    <source>
        <dbReference type="ARBA" id="ARBA00023163"/>
    </source>
</evidence>
<dbReference type="InterPro" id="IPR050331">
    <property type="entry name" value="Zinc_finger"/>
</dbReference>
<keyword evidence="6" id="KW-0805">Transcription regulation</keyword>
<comment type="caution">
    <text evidence="12">The sequence shown here is derived from an EMBL/GenBank/DDBJ whole genome shotgun (WGS) entry which is preliminary data.</text>
</comment>
<dbReference type="PANTHER" id="PTHR16515">
    <property type="entry name" value="PR DOMAIN ZINC FINGER PROTEIN"/>
    <property type="match status" value="1"/>
</dbReference>
<dbReference type="FunFam" id="3.30.160.60:FF:001385">
    <property type="entry name" value="zinc finger protein 774"/>
    <property type="match status" value="1"/>
</dbReference>
<dbReference type="GO" id="GO:0005634">
    <property type="term" value="C:nucleus"/>
    <property type="evidence" value="ECO:0007669"/>
    <property type="project" value="UniProtKB-SubCell"/>
</dbReference>
<evidence type="ECO:0000256" key="10">
    <source>
        <dbReference type="PROSITE-ProRule" id="PRU00042"/>
    </source>
</evidence>
<keyword evidence="7" id="KW-0238">DNA-binding</keyword>
<keyword evidence="4 10" id="KW-0863">Zinc-finger</keyword>
<dbReference type="SMART" id="SM00355">
    <property type="entry name" value="ZnF_C2H2"/>
    <property type="match status" value="2"/>
</dbReference>
<evidence type="ECO:0000256" key="4">
    <source>
        <dbReference type="ARBA" id="ARBA00022771"/>
    </source>
</evidence>
<gene>
    <name evidence="12" type="ORF">ABEB36_002765</name>
</gene>
<dbReference type="Pfam" id="PF00096">
    <property type="entry name" value="zf-C2H2"/>
    <property type="match status" value="2"/>
</dbReference>
<evidence type="ECO:0000256" key="5">
    <source>
        <dbReference type="ARBA" id="ARBA00022833"/>
    </source>
</evidence>
<accession>A0ABD1FAK5</accession>
<dbReference type="InterPro" id="IPR036236">
    <property type="entry name" value="Znf_C2H2_sf"/>
</dbReference>
<dbReference type="SUPFAM" id="SSF57667">
    <property type="entry name" value="beta-beta-alpha zinc fingers"/>
    <property type="match status" value="1"/>
</dbReference>
<evidence type="ECO:0000259" key="11">
    <source>
        <dbReference type="PROSITE" id="PS50157"/>
    </source>
</evidence>
<keyword evidence="2" id="KW-0479">Metal-binding</keyword>
<keyword evidence="5" id="KW-0862">Zinc</keyword>
<dbReference type="FunFam" id="3.30.160.60:FF:000145">
    <property type="entry name" value="Zinc finger protein 574"/>
    <property type="match status" value="1"/>
</dbReference>
<comment type="subcellular location">
    <subcellularLocation>
        <location evidence="1">Nucleus</location>
    </subcellularLocation>
</comment>
<keyword evidence="9" id="KW-0539">Nucleus</keyword>
<keyword evidence="3" id="KW-0677">Repeat</keyword>
<dbReference type="EMBL" id="JBDJPC010000002">
    <property type="protein sequence ID" value="KAL1513344.1"/>
    <property type="molecule type" value="Genomic_DNA"/>
</dbReference>
<organism evidence="12 13">
    <name type="scientific">Hypothenemus hampei</name>
    <name type="common">Coffee berry borer</name>
    <dbReference type="NCBI Taxonomy" id="57062"/>
    <lineage>
        <taxon>Eukaryota</taxon>
        <taxon>Metazoa</taxon>
        <taxon>Ecdysozoa</taxon>
        <taxon>Arthropoda</taxon>
        <taxon>Hexapoda</taxon>
        <taxon>Insecta</taxon>
        <taxon>Pterygota</taxon>
        <taxon>Neoptera</taxon>
        <taxon>Endopterygota</taxon>
        <taxon>Coleoptera</taxon>
        <taxon>Polyphaga</taxon>
        <taxon>Cucujiformia</taxon>
        <taxon>Curculionidae</taxon>
        <taxon>Scolytinae</taxon>
        <taxon>Hypothenemus</taxon>
    </lineage>
</organism>
<evidence type="ECO:0000256" key="7">
    <source>
        <dbReference type="ARBA" id="ARBA00023125"/>
    </source>
</evidence>
<evidence type="ECO:0000256" key="1">
    <source>
        <dbReference type="ARBA" id="ARBA00004123"/>
    </source>
</evidence>
<proteinExistence type="predicted"/>
<evidence type="ECO:0000256" key="2">
    <source>
        <dbReference type="ARBA" id="ARBA00022723"/>
    </source>
</evidence>
<dbReference type="PANTHER" id="PTHR16515:SF49">
    <property type="entry name" value="GASTRULA ZINC FINGER PROTEIN XLCGF49.1-LIKE-RELATED"/>
    <property type="match status" value="1"/>
</dbReference>
<dbReference type="PROSITE" id="PS50157">
    <property type="entry name" value="ZINC_FINGER_C2H2_2"/>
    <property type="match status" value="2"/>
</dbReference>
<evidence type="ECO:0000256" key="6">
    <source>
        <dbReference type="ARBA" id="ARBA00023015"/>
    </source>
</evidence>
<dbReference type="Proteomes" id="UP001566132">
    <property type="component" value="Unassembled WGS sequence"/>
</dbReference>
<protein>
    <recommendedName>
        <fullName evidence="11">C2H2-type domain-containing protein</fullName>
    </recommendedName>
</protein>
<evidence type="ECO:0000256" key="3">
    <source>
        <dbReference type="ARBA" id="ARBA00022737"/>
    </source>
</evidence>
<evidence type="ECO:0000256" key="9">
    <source>
        <dbReference type="ARBA" id="ARBA00023242"/>
    </source>
</evidence>
<keyword evidence="8" id="KW-0804">Transcription</keyword>
<feature type="domain" description="C2H2-type" evidence="11">
    <location>
        <begin position="483"/>
        <end position="510"/>
    </location>
</feature>
<name>A0ABD1FAK5_HYPHA</name>
<dbReference type="InterPro" id="IPR013087">
    <property type="entry name" value="Znf_C2H2_type"/>
</dbReference>
<dbReference type="GO" id="GO:0003677">
    <property type="term" value="F:DNA binding"/>
    <property type="evidence" value="ECO:0007669"/>
    <property type="project" value="UniProtKB-KW"/>
</dbReference>